<evidence type="ECO:0000256" key="1">
    <source>
        <dbReference type="SAM" id="Phobius"/>
    </source>
</evidence>
<dbReference type="AlphaFoldDB" id="A0A915K923"/>
<name>A0A915K923_ROMCU</name>
<evidence type="ECO:0000313" key="2">
    <source>
        <dbReference type="Proteomes" id="UP000887565"/>
    </source>
</evidence>
<evidence type="ECO:0000313" key="3">
    <source>
        <dbReference type="WBParaSite" id="nRc.2.0.1.t34387-RA"/>
    </source>
</evidence>
<protein>
    <submittedName>
        <fullName evidence="3">Uncharacterized protein</fullName>
    </submittedName>
</protein>
<dbReference type="Proteomes" id="UP000887565">
    <property type="component" value="Unplaced"/>
</dbReference>
<sequence length="404" mass="45883">MGLWRRTVPSLKCGIVQLIVLQSSRCNGVGALSASASRLGPWGNRRDGSWVVLLVAAVAALVAAGSGALFSLCFIPRCQGTIATDSQWGSGLHNDHDWACLGGSGCNGAGGSQHHGSAWWLLHFYNIGIESMSSRPRTPSEHSNCSETSSNGDWKHKPKHMLNYDCIPSLLVNKWINRFQRFPWEIHFYQVSQDFSAELACNLLQKDTMLPNVLAIYTSNYIPDRIGQTEESESMEQDNNGTIEQENSEIYCNGIAIMRPSGICCYFDLRKLVTEIWVLLWIQMLKSYNTTNRFPLVKNSPSTSQSIQCSAFMAQQRPPPDDVEQCFEKLIKNVIEDFFARFRGIKNRNMCTSNDAYKNFYQVWCFELHKYFPKLLQEEIKHKEQRLRKAIWMCVQNKANAINK</sequence>
<keyword evidence="1" id="KW-1133">Transmembrane helix</keyword>
<keyword evidence="2" id="KW-1185">Reference proteome</keyword>
<organism evidence="2 3">
    <name type="scientific">Romanomermis culicivorax</name>
    <name type="common">Nematode worm</name>
    <dbReference type="NCBI Taxonomy" id="13658"/>
    <lineage>
        <taxon>Eukaryota</taxon>
        <taxon>Metazoa</taxon>
        <taxon>Ecdysozoa</taxon>
        <taxon>Nematoda</taxon>
        <taxon>Enoplea</taxon>
        <taxon>Dorylaimia</taxon>
        <taxon>Mermithida</taxon>
        <taxon>Mermithoidea</taxon>
        <taxon>Mermithidae</taxon>
        <taxon>Romanomermis</taxon>
    </lineage>
</organism>
<keyword evidence="1" id="KW-0812">Transmembrane</keyword>
<dbReference type="WBParaSite" id="nRc.2.0.1.t34387-RA">
    <property type="protein sequence ID" value="nRc.2.0.1.t34387-RA"/>
    <property type="gene ID" value="nRc.2.0.1.g34387"/>
</dbReference>
<keyword evidence="1" id="KW-0472">Membrane</keyword>
<proteinExistence type="predicted"/>
<accession>A0A915K923</accession>
<reference evidence="3" key="1">
    <citation type="submission" date="2022-11" db="UniProtKB">
        <authorList>
            <consortium name="WormBaseParasite"/>
        </authorList>
    </citation>
    <scope>IDENTIFICATION</scope>
</reference>
<feature type="transmembrane region" description="Helical" evidence="1">
    <location>
        <begin position="50"/>
        <end position="75"/>
    </location>
</feature>